<name>A0ABW3LDF4_9BACL</name>
<protein>
    <submittedName>
        <fullName evidence="1">DUF6920 family protein</fullName>
    </submittedName>
</protein>
<dbReference type="EMBL" id="JBHTKI010000020">
    <property type="protein sequence ID" value="MFD1032395.1"/>
    <property type="molecule type" value="Genomic_DNA"/>
</dbReference>
<dbReference type="Proteomes" id="UP001597109">
    <property type="component" value="Unassembled WGS sequence"/>
</dbReference>
<reference evidence="2" key="1">
    <citation type="journal article" date="2019" name="Int. J. Syst. Evol. Microbiol.">
        <title>The Global Catalogue of Microorganisms (GCM) 10K type strain sequencing project: providing services to taxonomists for standard genome sequencing and annotation.</title>
        <authorList>
            <consortium name="The Broad Institute Genomics Platform"/>
            <consortium name="The Broad Institute Genome Sequencing Center for Infectious Disease"/>
            <person name="Wu L."/>
            <person name="Ma J."/>
        </authorList>
    </citation>
    <scope>NUCLEOTIDE SEQUENCE [LARGE SCALE GENOMIC DNA]</scope>
    <source>
        <strain evidence="2">CCUG 56756</strain>
    </source>
</reference>
<gene>
    <name evidence="1" type="ORF">ACFQ1X_13220</name>
</gene>
<dbReference type="InterPro" id="IPR054213">
    <property type="entry name" value="DUF6920"/>
</dbReference>
<comment type="caution">
    <text evidence="1">The sequence shown here is derived from an EMBL/GenBank/DDBJ whole genome shotgun (WGS) entry which is preliminary data.</text>
</comment>
<dbReference type="Pfam" id="PF21900">
    <property type="entry name" value="DUF6920"/>
    <property type="match status" value="1"/>
</dbReference>
<organism evidence="1 2">
    <name type="scientific">Metaplanococcus flavidus</name>
    <dbReference type="NCBI Taxonomy" id="569883"/>
    <lineage>
        <taxon>Bacteria</taxon>
        <taxon>Bacillati</taxon>
        <taxon>Bacillota</taxon>
        <taxon>Bacilli</taxon>
        <taxon>Bacillales</taxon>
        <taxon>Caryophanaceae</taxon>
        <taxon>Metaplanococcus</taxon>
    </lineage>
</organism>
<evidence type="ECO:0000313" key="2">
    <source>
        <dbReference type="Proteomes" id="UP001597109"/>
    </source>
</evidence>
<accession>A0ABW3LDF4</accession>
<sequence>MMEKNTDFGAQFSHNVQNGITPEMMESLPPVIKNWLHAIGAVGHAPIRNIRLNQTGTIKLKPEQKEWTASESEQISHTDPPAFRWDVKMKLAPGIYVTGKDSFERGLGSMRIKLGGIMPISKTMENEKTNQSSLQRYLMELAWYPTAAVGPYISWEEEDAYTAIATLKYAGLQGSATFYFDEQYELLKVEAWRYKESDEDSRLVLCTGTIKEHQRLDGLKIPVELEISWLLEHGPFTWYRFRASDIRFNTI</sequence>
<keyword evidence="2" id="KW-1185">Reference proteome</keyword>
<proteinExistence type="predicted"/>
<evidence type="ECO:0000313" key="1">
    <source>
        <dbReference type="EMBL" id="MFD1032395.1"/>
    </source>
</evidence>